<evidence type="ECO:0000313" key="3">
    <source>
        <dbReference type="EMBL" id="MBD5771172.1"/>
    </source>
</evidence>
<evidence type="ECO:0000313" key="4">
    <source>
        <dbReference type="Proteomes" id="UP000604161"/>
    </source>
</evidence>
<comment type="caution">
    <text evidence="3">The sequence shown here is derived from an EMBL/GenBank/DDBJ whole genome shotgun (WGS) entry which is preliminary data.</text>
</comment>
<dbReference type="InterPro" id="IPR002937">
    <property type="entry name" value="Amino_oxidase"/>
</dbReference>
<organism evidence="3 4">
    <name type="scientific">Marinomonas colpomeniae</name>
    <dbReference type="NCBI Taxonomy" id="2774408"/>
    <lineage>
        <taxon>Bacteria</taxon>
        <taxon>Pseudomonadati</taxon>
        <taxon>Pseudomonadota</taxon>
        <taxon>Gammaproteobacteria</taxon>
        <taxon>Oceanospirillales</taxon>
        <taxon>Oceanospirillaceae</taxon>
        <taxon>Marinomonas</taxon>
    </lineage>
</organism>
<dbReference type="SUPFAM" id="SSF51905">
    <property type="entry name" value="FAD/NAD(P)-binding domain"/>
    <property type="match status" value="1"/>
</dbReference>
<gene>
    <name evidence="3" type="ORF">IF202_08900</name>
</gene>
<dbReference type="EMBL" id="JACYFC010000002">
    <property type="protein sequence ID" value="MBD5771172.1"/>
    <property type="molecule type" value="Genomic_DNA"/>
</dbReference>
<feature type="domain" description="Amine oxidase" evidence="2">
    <location>
        <begin position="121"/>
        <end position="364"/>
    </location>
</feature>
<dbReference type="Pfam" id="PF01593">
    <property type="entry name" value="Amino_oxidase"/>
    <property type="match status" value="1"/>
</dbReference>
<name>A0ABR8P320_9GAMM</name>
<proteinExistence type="inferred from homology"/>
<dbReference type="InterPro" id="IPR036188">
    <property type="entry name" value="FAD/NAD-bd_sf"/>
</dbReference>
<protein>
    <submittedName>
        <fullName evidence="3">FAD-dependent oxidoreductase</fullName>
    </submittedName>
</protein>
<evidence type="ECO:0000256" key="1">
    <source>
        <dbReference type="ARBA" id="ARBA00005995"/>
    </source>
</evidence>
<keyword evidence="4" id="KW-1185">Reference proteome</keyword>
<accession>A0ABR8P320</accession>
<dbReference type="Proteomes" id="UP000604161">
    <property type="component" value="Unassembled WGS sequence"/>
</dbReference>
<dbReference type="PANTHER" id="PTHR43563:SF1">
    <property type="entry name" value="AMINE OXIDASE [FLAVIN-CONTAINING] B"/>
    <property type="match status" value="1"/>
</dbReference>
<dbReference type="PANTHER" id="PTHR43563">
    <property type="entry name" value="AMINE OXIDASE"/>
    <property type="match status" value="1"/>
</dbReference>
<evidence type="ECO:0000259" key="2">
    <source>
        <dbReference type="Pfam" id="PF01593"/>
    </source>
</evidence>
<dbReference type="InterPro" id="IPR050703">
    <property type="entry name" value="Flavin_MAO"/>
</dbReference>
<dbReference type="SUPFAM" id="SSF54373">
    <property type="entry name" value="FAD-linked reductases, C-terminal domain"/>
    <property type="match status" value="1"/>
</dbReference>
<dbReference type="Gene3D" id="3.50.50.60">
    <property type="entry name" value="FAD/NAD(P)-binding domain"/>
    <property type="match status" value="2"/>
</dbReference>
<sequence length="379" mass="41076">MTDNKIAIIGGGLSGLYAAYLLEQQGITDYVLLEARDVLGGRISSASIGSASTTDGASATDKVDLGPTWFWPDFQHQLDSLIAELELERFNQYDTGNMVIERSPHEAPVVMRGYATSPPSIRLIGGMEALIHKLHSKLSNTQILLGKTVSSIQKTNKNIEICFQDTADPDVIHSTFVQYVLLAIPPRLVENNIDFVPALPSSLASQWRNTATWMAGHAKYIAVYDTPFWREAGLSGSAQSRLGPMVEIHDASMPNESAALFGFIGVPATARKSLTNDQLKAHCLNQLIRLFGDQASTPKLTVLKDWAQDPFTATSLDFDEAGHHGSAPEMMATDSPWQGKLIGIGSEWSAQFPGYVAGAIEAATAGVSEYIHQTTQAEK</sequence>
<comment type="similarity">
    <text evidence="1">Belongs to the flavin monoamine oxidase family.</text>
</comment>
<dbReference type="Pfam" id="PF13450">
    <property type="entry name" value="NAD_binding_8"/>
    <property type="match status" value="1"/>
</dbReference>
<reference evidence="3 4" key="1">
    <citation type="submission" date="2020-09" db="EMBL/GenBank/DDBJ databases">
        <title>Marinomonas sp. nov., isolated from the cysticercosis algae of Qingdao, China.</title>
        <authorList>
            <person name="Sun X."/>
        </authorList>
    </citation>
    <scope>NUCLEOTIDE SEQUENCE [LARGE SCALE GENOMIC DNA]</scope>
    <source>
        <strain evidence="3 4">SM2066</strain>
    </source>
</reference>